<feature type="transmembrane region" description="Helical" evidence="7">
    <location>
        <begin position="155"/>
        <end position="175"/>
    </location>
</feature>
<feature type="transmembrane region" description="Helical" evidence="7">
    <location>
        <begin position="59"/>
        <end position="84"/>
    </location>
</feature>
<gene>
    <name evidence="8" type="ORF">BE21_12700</name>
</gene>
<dbReference type="SUPFAM" id="SSF103473">
    <property type="entry name" value="MFS general substrate transporter"/>
    <property type="match status" value="1"/>
</dbReference>
<feature type="transmembrane region" description="Helical" evidence="7">
    <location>
        <begin position="91"/>
        <end position="111"/>
    </location>
</feature>
<dbReference type="PANTHER" id="PTHR43266:SF2">
    <property type="entry name" value="MAJOR FACILITATOR SUPERFAMILY (MFS) PROFILE DOMAIN-CONTAINING PROTEIN"/>
    <property type="match status" value="1"/>
</dbReference>
<dbReference type="InterPro" id="IPR036259">
    <property type="entry name" value="MFS_trans_sf"/>
</dbReference>
<protein>
    <submittedName>
        <fullName evidence="8">MFS transporter permease</fullName>
    </submittedName>
</protein>
<dbReference type="Gene3D" id="1.20.1250.20">
    <property type="entry name" value="MFS general substrate transporter like domains"/>
    <property type="match status" value="1"/>
</dbReference>
<dbReference type="GO" id="GO:0005886">
    <property type="term" value="C:plasma membrane"/>
    <property type="evidence" value="ECO:0007669"/>
    <property type="project" value="UniProtKB-SubCell"/>
</dbReference>
<keyword evidence="2" id="KW-0813">Transport</keyword>
<feature type="transmembrane region" description="Helical" evidence="7">
    <location>
        <begin position="395"/>
        <end position="417"/>
    </location>
</feature>
<dbReference type="Pfam" id="PF07690">
    <property type="entry name" value="MFS_1"/>
    <property type="match status" value="1"/>
</dbReference>
<accession>A0A150U0C7</accession>
<dbReference type="EMBL" id="JEME01000376">
    <property type="protein sequence ID" value="KYG10324.1"/>
    <property type="molecule type" value="Genomic_DNA"/>
</dbReference>
<evidence type="ECO:0000313" key="8">
    <source>
        <dbReference type="EMBL" id="KYG10324.1"/>
    </source>
</evidence>
<feature type="transmembrane region" description="Helical" evidence="7">
    <location>
        <begin position="29"/>
        <end position="53"/>
    </location>
</feature>
<sequence length="448" mass="45594">MNSGRHDPSAASASPRPSLLRRRPQFRRVWLSEIVSLLGDWMSFVAVSLLALGGEGGGVVALALVMVGHHLPNALFAPVAGVLADRLDRRWLLVATSVAQGALTVAMLGAAVLGSVAAVQVLVFVRASVGALRLPAQSAVLRHVVAEDELLEANAIASATWSVMFAVGMAAGGLIASLGPAAALALDAASFGLSALFLWGLPPMVAEGRPAEGGVLSALASVRRDIALAWKHAWDRPPLLDAVLAKTPVHLANGGALLLLNLVAAERAFAGTAALTLGVLQCVRGAGTGVGPLVGVALVRRGLRGELAATGAAWMTFAAIAAFSVTGSAAALIAVALVWGLGSGANWVLSSAEIQRLSPDRFVGRLSAIDNLVLTVGLCATSLGGAVLVERVGVPGVAAWLGLGAGVLAWIGSQWMLRRRAAAVRGRGAAEGAAEPEAVSLRPGTERR</sequence>
<dbReference type="GO" id="GO:0022857">
    <property type="term" value="F:transmembrane transporter activity"/>
    <property type="evidence" value="ECO:0007669"/>
    <property type="project" value="InterPro"/>
</dbReference>
<evidence type="ECO:0000256" key="6">
    <source>
        <dbReference type="ARBA" id="ARBA00023136"/>
    </source>
</evidence>
<keyword evidence="5 7" id="KW-1133">Transmembrane helix</keyword>
<dbReference type="CDD" id="cd06173">
    <property type="entry name" value="MFS_MefA_like"/>
    <property type="match status" value="1"/>
</dbReference>
<dbReference type="PANTHER" id="PTHR43266">
    <property type="entry name" value="MACROLIDE-EFFLUX PROTEIN"/>
    <property type="match status" value="1"/>
</dbReference>
<evidence type="ECO:0000256" key="5">
    <source>
        <dbReference type="ARBA" id="ARBA00022989"/>
    </source>
</evidence>
<dbReference type="AlphaFoldDB" id="A0A150U0C7"/>
<organism evidence="8 9">
    <name type="scientific">Sorangium cellulosum</name>
    <name type="common">Polyangium cellulosum</name>
    <dbReference type="NCBI Taxonomy" id="56"/>
    <lineage>
        <taxon>Bacteria</taxon>
        <taxon>Pseudomonadati</taxon>
        <taxon>Myxococcota</taxon>
        <taxon>Polyangia</taxon>
        <taxon>Polyangiales</taxon>
        <taxon>Polyangiaceae</taxon>
        <taxon>Sorangium</taxon>
    </lineage>
</organism>
<comment type="subcellular location">
    <subcellularLocation>
        <location evidence="1">Cell membrane</location>
        <topology evidence="1">Multi-pass membrane protein</topology>
    </subcellularLocation>
</comment>
<evidence type="ECO:0000256" key="4">
    <source>
        <dbReference type="ARBA" id="ARBA00022692"/>
    </source>
</evidence>
<keyword evidence="3" id="KW-1003">Cell membrane</keyword>
<dbReference type="InterPro" id="IPR011701">
    <property type="entry name" value="MFS"/>
</dbReference>
<comment type="caution">
    <text evidence="8">The sequence shown here is derived from an EMBL/GenBank/DDBJ whole genome shotgun (WGS) entry which is preliminary data.</text>
</comment>
<reference evidence="8 9" key="1">
    <citation type="submission" date="2014-02" db="EMBL/GenBank/DDBJ databases">
        <title>The small core and large imbalanced accessory genome model reveals a collaborative survival strategy of Sorangium cellulosum strains in nature.</title>
        <authorList>
            <person name="Han K."/>
            <person name="Peng R."/>
            <person name="Blom J."/>
            <person name="Li Y.-Z."/>
        </authorList>
    </citation>
    <scope>NUCLEOTIDE SEQUENCE [LARGE SCALE GENOMIC DNA]</scope>
    <source>
        <strain evidence="8 9">So0007-03</strain>
    </source>
</reference>
<name>A0A150U0C7_SORCE</name>
<proteinExistence type="predicted"/>
<evidence type="ECO:0000313" key="9">
    <source>
        <dbReference type="Proteomes" id="UP000075502"/>
    </source>
</evidence>
<evidence type="ECO:0000256" key="7">
    <source>
        <dbReference type="SAM" id="Phobius"/>
    </source>
</evidence>
<evidence type="ECO:0000256" key="3">
    <source>
        <dbReference type="ARBA" id="ARBA00022475"/>
    </source>
</evidence>
<keyword evidence="4 7" id="KW-0812">Transmembrane</keyword>
<dbReference type="Proteomes" id="UP000075502">
    <property type="component" value="Unassembled WGS sequence"/>
</dbReference>
<evidence type="ECO:0000256" key="1">
    <source>
        <dbReference type="ARBA" id="ARBA00004651"/>
    </source>
</evidence>
<keyword evidence="6 7" id="KW-0472">Membrane</keyword>
<evidence type="ECO:0000256" key="2">
    <source>
        <dbReference type="ARBA" id="ARBA00022448"/>
    </source>
</evidence>